<evidence type="ECO:0000256" key="3">
    <source>
        <dbReference type="ARBA" id="ARBA00022927"/>
    </source>
</evidence>
<dbReference type="GO" id="GO:0016192">
    <property type="term" value="P:vesicle-mediated transport"/>
    <property type="evidence" value="ECO:0007669"/>
    <property type="project" value="InterPro"/>
</dbReference>
<name>A0A1B6CME7_9HEMI</name>
<dbReference type="InterPro" id="IPR001619">
    <property type="entry name" value="Sec1-like"/>
</dbReference>
<dbReference type="Gene3D" id="3.40.50.2060">
    <property type="match status" value="1"/>
</dbReference>
<dbReference type="EMBL" id="GEDC01022651">
    <property type="protein sequence ID" value="JAS14647.1"/>
    <property type="molecule type" value="Transcribed_RNA"/>
</dbReference>
<comment type="similarity">
    <text evidence="1">Belongs to the STXBP/unc-18/SEC1 family.</text>
</comment>
<organism evidence="4">
    <name type="scientific">Clastoptera arizonana</name>
    <name type="common">Arizona spittle bug</name>
    <dbReference type="NCBI Taxonomy" id="38151"/>
    <lineage>
        <taxon>Eukaryota</taxon>
        <taxon>Metazoa</taxon>
        <taxon>Ecdysozoa</taxon>
        <taxon>Arthropoda</taxon>
        <taxon>Hexapoda</taxon>
        <taxon>Insecta</taxon>
        <taxon>Pterygota</taxon>
        <taxon>Neoptera</taxon>
        <taxon>Paraneoptera</taxon>
        <taxon>Hemiptera</taxon>
        <taxon>Auchenorrhyncha</taxon>
        <taxon>Cercopoidea</taxon>
        <taxon>Clastopteridae</taxon>
        <taxon>Clastoptera</taxon>
    </lineage>
</organism>
<keyword evidence="3" id="KW-0653">Protein transport</keyword>
<dbReference type="InterPro" id="IPR036045">
    <property type="entry name" value="Sec1-like_sf"/>
</dbReference>
<protein>
    <submittedName>
        <fullName evidence="4">Uncharacterized protein</fullName>
    </submittedName>
</protein>
<evidence type="ECO:0000313" key="4">
    <source>
        <dbReference type="EMBL" id="JAS14647.1"/>
    </source>
</evidence>
<dbReference type="GO" id="GO:0015031">
    <property type="term" value="P:protein transport"/>
    <property type="evidence" value="ECO:0007669"/>
    <property type="project" value="UniProtKB-KW"/>
</dbReference>
<keyword evidence="2" id="KW-0813">Transport</keyword>
<reference evidence="4" key="1">
    <citation type="submission" date="2015-12" db="EMBL/GenBank/DDBJ databases">
        <title>De novo transcriptome assembly of four potential Pierce s Disease insect vectors from Arizona vineyards.</title>
        <authorList>
            <person name="Tassone E.E."/>
        </authorList>
    </citation>
    <scope>NUCLEOTIDE SEQUENCE</scope>
</reference>
<dbReference type="AlphaFoldDB" id="A0A1B6CME7"/>
<gene>
    <name evidence="4" type="ORF">g.37967</name>
</gene>
<dbReference type="Pfam" id="PF00995">
    <property type="entry name" value="Sec1"/>
    <property type="match status" value="1"/>
</dbReference>
<dbReference type="PANTHER" id="PTHR11679">
    <property type="entry name" value="VESICLE PROTEIN SORTING-ASSOCIATED"/>
    <property type="match status" value="1"/>
</dbReference>
<evidence type="ECO:0000256" key="2">
    <source>
        <dbReference type="ARBA" id="ARBA00022448"/>
    </source>
</evidence>
<dbReference type="InterPro" id="IPR043154">
    <property type="entry name" value="Sec-1-like_dom1"/>
</dbReference>
<sequence length="153" mass="17331">MALKALVGQKIMNEAIKQKKPKSGKEVEWRVLVVDQLAMRMVSACCKMHEISAEGITIVEDIHKKREPLPSMDSVYLITPSEKSVHALMQDFSSPNRTMYRAAHVYFTEACPDELFYSLGKAPVAKKIKTLKEINISFIAYEQQVTNHMSCVI</sequence>
<accession>A0A1B6CME7</accession>
<dbReference type="SUPFAM" id="SSF56815">
    <property type="entry name" value="Sec1/munc18-like (SM) proteins"/>
    <property type="match status" value="1"/>
</dbReference>
<proteinExistence type="inferred from homology"/>
<evidence type="ECO:0000256" key="1">
    <source>
        <dbReference type="ARBA" id="ARBA00009884"/>
    </source>
</evidence>
<dbReference type="FunFam" id="3.40.50.2060:FF:000001">
    <property type="entry name" value="syntaxin-binding protein 1 isoform X2"/>
    <property type="match status" value="1"/>
</dbReference>